<reference evidence="1" key="1">
    <citation type="submission" date="2021-02" db="EMBL/GenBank/DDBJ databases">
        <authorList>
            <person name="Nowell W R."/>
        </authorList>
    </citation>
    <scope>NUCLEOTIDE SEQUENCE</scope>
</reference>
<protein>
    <submittedName>
        <fullName evidence="1">Uncharacterized protein</fullName>
    </submittedName>
</protein>
<dbReference type="Proteomes" id="UP000663889">
    <property type="component" value="Unassembled WGS sequence"/>
</dbReference>
<name>A0A814YCY5_9BILA</name>
<dbReference type="AlphaFoldDB" id="A0A814YCY5"/>
<gene>
    <name evidence="1" type="ORF">SEV965_LOCUS22530</name>
</gene>
<evidence type="ECO:0000313" key="1">
    <source>
        <dbReference type="EMBL" id="CAF1227791.1"/>
    </source>
</evidence>
<evidence type="ECO:0000313" key="2">
    <source>
        <dbReference type="Proteomes" id="UP000663889"/>
    </source>
</evidence>
<sequence length="317" mass="36280">MSSSSTDGFSQFTFHFRRLNLDSLFSIDDRNRMLNWIDRARCLLIEILRSEHTTPKLILFRSYSHDGNVDGGDLVERLLLDGELHLSKPPPTPPILFLIVSADGTQVPLPKEVVEELTISSNEHDDSRKKSILDRFCFDIIPRIQDNIECLTLDPLSTDCVLRIGSYSKLHKLTLVNLQLEMASRIFNGGSSFVNIFKHKISHLIITINDGSTDQYIRKLSTNVLITIFTMFINLTYLHFCLKDICQYPPTSFFGLVSTTCYPSNIIHLNVRVRNFNDCLCLLDGHLCQLQTFIVEVDKIIITSMTINNSVKYFKLQ</sequence>
<organism evidence="1 2">
    <name type="scientific">Rotaria sordida</name>
    <dbReference type="NCBI Taxonomy" id="392033"/>
    <lineage>
        <taxon>Eukaryota</taxon>
        <taxon>Metazoa</taxon>
        <taxon>Spiralia</taxon>
        <taxon>Gnathifera</taxon>
        <taxon>Rotifera</taxon>
        <taxon>Eurotatoria</taxon>
        <taxon>Bdelloidea</taxon>
        <taxon>Philodinida</taxon>
        <taxon>Philodinidae</taxon>
        <taxon>Rotaria</taxon>
    </lineage>
</organism>
<dbReference type="EMBL" id="CAJNOU010001599">
    <property type="protein sequence ID" value="CAF1227791.1"/>
    <property type="molecule type" value="Genomic_DNA"/>
</dbReference>
<comment type="caution">
    <text evidence="1">The sequence shown here is derived from an EMBL/GenBank/DDBJ whole genome shotgun (WGS) entry which is preliminary data.</text>
</comment>
<proteinExistence type="predicted"/>
<accession>A0A814YCY5</accession>